<evidence type="ECO:0000313" key="1">
    <source>
        <dbReference type="EMBL" id="OAX77890.1"/>
    </source>
</evidence>
<dbReference type="EMBL" id="LGUA01001944">
    <property type="protein sequence ID" value="OAX77890.1"/>
    <property type="molecule type" value="Genomic_DNA"/>
</dbReference>
<gene>
    <name evidence="1" type="ORF">ACJ72_07805</name>
</gene>
<sequence>MLLFGAPTGFPVTRTLLLTPAPDTNTIHPQSARLTGAPSRYGLYSETLALRGYTSTVSSRTWTRYGFEVMAQPRLGRIVELRLRGGDGIEWWDHF</sequence>
<proteinExistence type="predicted"/>
<reference evidence="1 2" key="1">
    <citation type="submission" date="2015-07" db="EMBL/GenBank/DDBJ databases">
        <title>Emmonsia species relationships and genome sequence.</title>
        <authorList>
            <person name="Cuomo C.A."/>
            <person name="Schwartz I.S."/>
            <person name="Kenyon C."/>
            <person name="de Hoog G.S."/>
            <person name="Govender N.P."/>
            <person name="Botha A."/>
            <person name="Moreno L."/>
            <person name="de Vries M."/>
            <person name="Munoz J.F."/>
            <person name="Stielow J.B."/>
        </authorList>
    </citation>
    <scope>NUCLEOTIDE SEQUENCE [LARGE SCALE GENOMIC DNA]</scope>
    <source>
        <strain evidence="1 2">CBS 136260</strain>
    </source>
</reference>
<dbReference type="Proteomes" id="UP000091918">
    <property type="component" value="Unassembled WGS sequence"/>
</dbReference>
<keyword evidence="2" id="KW-1185">Reference proteome</keyword>
<dbReference type="AlphaFoldDB" id="A0A1B7NMR9"/>
<name>A0A1B7NMR9_9EURO</name>
<protein>
    <submittedName>
        <fullName evidence="1">Uncharacterized protein</fullName>
    </submittedName>
</protein>
<accession>A0A1B7NMR9</accession>
<comment type="caution">
    <text evidence="1">The sequence shown here is derived from an EMBL/GenBank/DDBJ whole genome shotgun (WGS) entry which is preliminary data.</text>
</comment>
<evidence type="ECO:0000313" key="2">
    <source>
        <dbReference type="Proteomes" id="UP000091918"/>
    </source>
</evidence>
<organism evidence="1 2">
    <name type="scientific">Emergomyces africanus</name>
    <dbReference type="NCBI Taxonomy" id="1955775"/>
    <lineage>
        <taxon>Eukaryota</taxon>
        <taxon>Fungi</taxon>
        <taxon>Dikarya</taxon>
        <taxon>Ascomycota</taxon>
        <taxon>Pezizomycotina</taxon>
        <taxon>Eurotiomycetes</taxon>
        <taxon>Eurotiomycetidae</taxon>
        <taxon>Onygenales</taxon>
        <taxon>Ajellomycetaceae</taxon>
        <taxon>Emergomyces</taxon>
    </lineage>
</organism>